<dbReference type="EMBL" id="JBHSQH010000001">
    <property type="protein sequence ID" value="MFC5970961.1"/>
    <property type="molecule type" value="Genomic_DNA"/>
</dbReference>
<feature type="transmembrane region" description="Helical" evidence="2">
    <location>
        <begin position="50"/>
        <end position="70"/>
    </location>
</feature>
<keyword evidence="2" id="KW-1133">Transmembrane helix</keyword>
<keyword evidence="4" id="KW-1185">Reference proteome</keyword>
<evidence type="ECO:0000256" key="1">
    <source>
        <dbReference type="SAM" id="MobiDB-lite"/>
    </source>
</evidence>
<evidence type="ECO:0008006" key="5">
    <source>
        <dbReference type="Google" id="ProtNLM"/>
    </source>
</evidence>
<feature type="compositionally biased region" description="Acidic residues" evidence="1">
    <location>
        <begin position="125"/>
        <end position="139"/>
    </location>
</feature>
<evidence type="ECO:0000313" key="4">
    <source>
        <dbReference type="Proteomes" id="UP001596099"/>
    </source>
</evidence>
<keyword evidence="2" id="KW-0472">Membrane</keyword>
<comment type="caution">
    <text evidence="3">The sequence shown here is derived from an EMBL/GenBank/DDBJ whole genome shotgun (WGS) entry which is preliminary data.</text>
</comment>
<feature type="region of interest" description="Disordered" evidence="1">
    <location>
        <begin position="75"/>
        <end position="104"/>
    </location>
</feature>
<accession>A0ABD5RK06</accession>
<name>A0ABD5RK06_9EURY</name>
<dbReference type="Proteomes" id="UP001596099">
    <property type="component" value="Unassembled WGS sequence"/>
</dbReference>
<dbReference type="AlphaFoldDB" id="A0ABD5RK06"/>
<feature type="compositionally biased region" description="Basic and acidic residues" evidence="1">
    <location>
        <begin position="140"/>
        <end position="154"/>
    </location>
</feature>
<sequence length="242" mass="26132">MTTDCPYCGDSVPDDAYVSHLRRGHDEDDLTAIDRRRVRAARNRPNRGRLVLYAGLGGVLLLFVLGYGLVAVSSGPGPSSAAVTPDPTNGTHEHGRITVQYDDQTVDLSDPRYLEADECFHFHEDESDGGSDDEASTYEESDHERGAGSDHHGDTPASAVWHAHCENVTLEYALETLGMTVTSDSATIDGREYAEADGDEVTVTVDGDPVDPREYELQGVESVEDANHGAGDDVRVVVRSAD</sequence>
<dbReference type="RefSeq" id="WP_247413875.1">
    <property type="nucleotide sequence ID" value="NZ_JALLGW010000001.1"/>
</dbReference>
<protein>
    <recommendedName>
        <fullName evidence="5">C2H2-type domain-containing protein</fullName>
    </recommendedName>
</protein>
<proteinExistence type="predicted"/>
<organism evidence="3 4">
    <name type="scientific">Halomarina salina</name>
    <dbReference type="NCBI Taxonomy" id="1872699"/>
    <lineage>
        <taxon>Archaea</taxon>
        <taxon>Methanobacteriati</taxon>
        <taxon>Methanobacteriota</taxon>
        <taxon>Stenosarchaea group</taxon>
        <taxon>Halobacteria</taxon>
        <taxon>Halobacteriales</taxon>
        <taxon>Natronomonadaceae</taxon>
        <taxon>Halomarina</taxon>
    </lineage>
</organism>
<evidence type="ECO:0000313" key="3">
    <source>
        <dbReference type="EMBL" id="MFC5970961.1"/>
    </source>
</evidence>
<keyword evidence="2" id="KW-0812">Transmembrane</keyword>
<evidence type="ECO:0000256" key="2">
    <source>
        <dbReference type="SAM" id="Phobius"/>
    </source>
</evidence>
<feature type="region of interest" description="Disordered" evidence="1">
    <location>
        <begin position="123"/>
        <end position="157"/>
    </location>
</feature>
<feature type="compositionally biased region" description="Low complexity" evidence="1">
    <location>
        <begin position="75"/>
        <end position="85"/>
    </location>
</feature>
<reference evidence="3 4" key="1">
    <citation type="journal article" date="2019" name="Int. J. Syst. Evol. Microbiol.">
        <title>The Global Catalogue of Microorganisms (GCM) 10K type strain sequencing project: providing services to taxonomists for standard genome sequencing and annotation.</title>
        <authorList>
            <consortium name="The Broad Institute Genomics Platform"/>
            <consortium name="The Broad Institute Genome Sequencing Center for Infectious Disease"/>
            <person name="Wu L."/>
            <person name="Ma J."/>
        </authorList>
    </citation>
    <scope>NUCLEOTIDE SEQUENCE [LARGE SCALE GENOMIC DNA]</scope>
    <source>
        <strain evidence="3 4">CGMCC 1.12543</strain>
    </source>
</reference>
<gene>
    <name evidence="3" type="ORF">ACFPYI_06405</name>
</gene>